<protein>
    <recommendedName>
        <fullName evidence="2">Reverse transcriptase zinc-binding domain-containing protein</fullName>
    </recommendedName>
</protein>
<proteinExistence type="predicted"/>
<accession>A0AAW2JPA2</accession>
<dbReference type="EMBL" id="JACGWM010001036">
    <property type="protein sequence ID" value="KAL0295450.1"/>
    <property type="molecule type" value="Genomic_DNA"/>
</dbReference>
<reference evidence="1" key="1">
    <citation type="submission" date="2020-06" db="EMBL/GenBank/DDBJ databases">
        <authorList>
            <person name="Li T."/>
            <person name="Hu X."/>
            <person name="Zhang T."/>
            <person name="Song X."/>
            <person name="Zhang H."/>
            <person name="Dai N."/>
            <person name="Sheng W."/>
            <person name="Hou X."/>
            <person name="Wei L."/>
        </authorList>
    </citation>
    <scope>NUCLEOTIDE SEQUENCE</scope>
    <source>
        <strain evidence="1">KEN8</strain>
        <tissue evidence="1">Leaf</tissue>
    </source>
</reference>
<evidence type="ECO:0000313" key="1">
    <source>
        <dbReference type="EMBL" id="KAL0295450.1"/>
    </source>
</evidence>
<comment type="caution">
    <text evidence="1">The sequence shown here is derived from an EMBL/GenBank/DDBJ whole genome shotgun (WGS) entry which is preliminary data.</text>
</comment>
<reference evidence="1" key="2">
    <citation type="journal article" date="2024" name="Plant">
        <title>Genomic evolution and insights into agronomic trait innovations of Sesamum species.</title>
        <authorList>
            <person name="Miao H."/>
            <person name="Wang L."/>
            <person name="Qu L."/>
            <person name="Liu H."/>
            <person name="Sun Y."/>
            <person name="Le M."/>
            <person name="Wang Q."/>
            <person name="Wei S."/>
            <person name="Zheng Y."/>
            <person name="Lin W."/>
            <person name="Duan Y."/>
            <person name="Cao H."/>
            <person name="Xiong S."/>
            <person name="Wang X."/>
            <person name="Wei L."/>
            <person name="Li C."/>
            <person name="Ma Q."/>
            <person name="Ju M."/>
            <person name="Zhao R."/>
            <person name="Li G."/>
            <person name="Mu C."/>
            <person name="Tian Q."/>
            <person name="Mei H."/>
            <person name="Zhang T."/>
            <person name="Gao T."/>
            <person name="Zhang H."/>
        </authorList>
    </citation>
    <scope>NUCLEOTIDE SEQUENCE</scope>
    <source>
        <strain evidence="1">KEN8</strain>
    </source>
</reference>
<name>A0AAW2JPA2_9LAMI</name>
<sequence>MNQALMAKHLWHLVKKKADSTWVAWIQQNRLKQQTIWSFHGFNGSWGWKKLLKLRNGFLTGVETKVGNGESFSLWLDPWHPDGPLIHKVLGGPRITGLSVDSWLNYCSSRVVELAFI</sequence>
<gene>
    <name evidence="1" type="ORF">Scaly_3103400</name>
</gene>
<dbReference type="AlphaFoldDB" id="A0AAW2JPA2"/>
<organism evidence="1">
    <name type="scientific">Sesamum calycinum</name>
    <dbReference type="NCBI Taxonomy" id="2727403"/>
    <lineage>
        <taxon>Eukaryota</taxon>
        <taxon>Viridiplantae</taxon>
        <taxon>Streptophyta</taxon>
        <taxon>Embryophyta</taxon>
        <taxon>Tracheophyta</taxon>
        <taxon>Spermatophyta</taxon>
        <taxon>Magnoliopsida</taxon>
        <taxon>eudicotyledons</taxon>
        <taxon>Gunneridae</taxon>
        <taxon>Pentapetalae</taxon>
        <taxon>asterids</taxon>
        <taxon>lamiids</taxon>
        <taxon>Lamiales</taxon>
        <taxon>Pedaliaceae</taxon>
        <taxon>Sesamum</taxon>
    </lineage>
</organism>
<evidence type="ECO:0008006" key="2">
    <source>
        <dbReference type="Google" id="ProtNLM"/>
    </source>
</evidence>